<keyword evidence="4" id="KW-1185">Reference proteome</keyword>
<dbReference type="OrthoDB" id="459438at2759"/>
<evidence type="ECO:0000256" key="1">
    <source>
        <dbReference type="SAM" id="MobiDB-lite"/>
    </source>
</evidence>
<evidence type="ECO:0000313" key="4">
    <source>
        <dbReference type="Proteomes" id="UP000186817"/>
    </source>
</evidence>
<dbReference type="EMBL" id="LSRX01000217">
    <property type="protein sequence ID" value="OLQ04145.1"/>
    <property type="molecule type" value="Genomic_DNA"/>
</dbReference>
<protein>
    <recommendedName>
        <fullName evidence="2">Endonuclease/exonuclease/phosphatase domain-containing protein</fullName>
    </recommendedName>
</protein>
<dbReference type="GO" id="GO:0003824">
    <property type="term" value="F:catalytic activity"/>
    <property type="evidence" value="ECO:0007669"/>
    <property type="project" value="InterPro"/>
</dbReference>
<proteinExistence type="predicted"/>
<dbReference type="Pfam" id="PF03372">
    <property type="entry name" value="Exo_endo_phos"/>
    <property type="match status" value="1"/>
</dbReference>
<feature type="region of interest" description="Disordered" evidence="1">
    <location>
        <begin position="812"/>
        <end position="845"/>
    </location>
</feature>
<gene>
    <name evidence="3" type="ORF">AK812_SmicGene12815</name>
</gene>
<dbReference type="Proteomes" id="UP000186817">
    <property type="component" value="Unassembled WGS sequence"/>
</dbReference>
<dbReference type="SUPFAM" id="SSF56219">
    <property type="entry name" value="DNase I-like"/>
    <property type="match status" value="1"/>
</dbReference>
<sequence length="1324" mass="147028">MVSPGLSQHSADGLKNTGQDLLGLVQEALVSEMPKESEILSLVEKLEPTLDDGSLEHWVCHHILEGLSTTSFSREMWYVAVQAVQEVLKTSDPGAKRTLTCITANVTQWRREVATWLFELGPDVAAVQETHLGQDDIRQAQIEASKAGCQFQALPAGQGKGVGTLGGVAILTKNHLGARLVDSFVTKEGCGWIAVALRAHGRDLVLISLYLQSGVGPTGGCNPEVLAHLAGTLSQLQGVWVVMGDFNHPRQEMANLGWVSRVKGRLVGPACPTAGGTIAQPGVLEQVEDYQAWLSGATKGSLGPLYKVNNYHMLTLFIDLQGFYDGIRVTNADLWLDDISIDAVHRSPAVAAGAALSIFRQIKQDLDAEGLEVSSRKTHFVGTSSKAVAELKKAVIRCALAHGQEGRRLMLQAWQPLWQRQLHTRYGWQKVSGPLSALIQYLQDLGVDGQEPLCWKWDGHTLDIAIDDPCLLGKVRAFLAKVVAAWRARRFSKAQSASGAEEGVDWTVARRLLRADKLPVRRSSYKMVFQGLHLHEGNSGLPFCQWCGKRNTPQHLLYDCDKLPGAKSAPKWLLDYRSKVPDDCLWQRGMLPKKYVHSTAEHALYRDGIFAEEKPAWGRFVYATDASGGRYTKDPRLRHVGWAVIAATHGPQGLTKVGTLSEVLMNSTVSAGESEAIISLLKLVDEEVDVTTDSRAAMKHLQSASFTKNMYLSWGPVRPNRHLARATWIRSHTSTEGFAKEFGSHQNWRRTLNDWADSEAGRRANAAQPLSRAVKMQYLDRVVAHVIHHLAQRVQAALDHTDKDLVKKTIAKRRQQTREQAASPATGPNKKQRMQAKVDSPPEVDGHQWEVKEFKTNFTMKCKICQLYIESCKTGAHMARSASVSHHAQQRPILLLGPLRNPGGQPLAQAYSSLAPWAMFVRGQVEGARPAGMEQQSPDGDPECQGQGIAATGRQLFLQFRSTGASEGSAPEGWNWSMDWEAYATVKAIPGIARGLDLDLHPDLGEEPSVPLRLRPNVKTELEDEVHAAAAEIAAGDPIEVSDEENDWNQLDAEPLTGPQPSKRPESEIPAWGMARQNRRRPTEDHRWMPPQITAYRTSAGVLLKQPVTLQSLNKGQSRIVYSISSAIVMKITSRLQEHGEEHSFSLQFGAFCTKVLGLRTLRTELVHNGQTTVYQFPALFQERVFRLTQWLERWGSSLEGVEKTALGYYLLGLLGSIMLSKVRPRDYGSTNLGVRSLDQRACELVLYDLASWSRESDVYRARLNINPTFEWLERALGHSFHMHLRVYQDMHSRPEELVPFCLSQCDLFREHAERQFGAHLTIP</sequence>
<organism evidence="3 4">
    <name type="scientific">Symbiodinium microadriaticum</name>
    <name type="common">Dinoflagellate</name>
    <name type="synonym">Zooxanthella microadriatica</name>
    <dbReference type="NCBI Taxonomy" id="2951"/>
    <lineage>
        <taxon>Eukaryota</taxon>
        <taxon>Sar</taxon>
        <taxon>Alveolata</taxon>
        <taxon>Dinophyceae</taxon>
        <taxon>Suessiales</taxon>
        <taxon>Symbiodiniaceae</taxon>
        <taxon>Symbiodinium</taxon>
    </lineage>
</organism>
<evidence type="ECO:0000313" key="3">
    <source>
        <dbReference type="EMBL" id="OLQ04145.1"/>
    </source>
</evidence>
<dbReference type="InterPro" id="IPR036691">
    <property type="entry name" value="Endo/exonu/phosph_ase_sf"/>
</dbReference>
<dbReference type="InterPro" id="IPR005135">
    <property type="entry name" value="Endo/exonuclease/phosphatase"/>
</dbReference>
<feature type="region of interest" description="Disordered" evidence="1">
    <location>
        <begin position="1050"/>
        <end position="1086"/>
    </location>
</feature>
<accession>A0A1Q9E9P5</accession>
<feature type="domain" description="Endonuclease/exonuclease/phosphatase" evidence="2">
    <location>
        <begin position="106"/>
        <end position="254"/>
    </location>
</feature>
<dbReference type="SUPFAM" id="SSF53098">
    <property type="entry name" value="Ribonuclease H-like"/>
    <property type="match status" value="1"/>
</dbReference>
<dbReference type="Gene3D" id="3.60.10.10">
    <property type="entry name" value="Endonuclease/exonuclease/phosphatase"/>
    <property type="match status" value="1"/>
</dbReference>
<dbReference type="InterPro" id="IPR012337">
    <property type="entry name" value="RNaseH-like_sf"/>
</dbReference>
<reference evidence="3 4" key="1">
    <citation type="submission" date="2016-02" db="EMBL/GenBank/DDBJ databases">
        <title>Genome analysis of coral dinoflagellate symbionts highlights evolutionary adaptations to a symbiotic lifestyle.</title>
        <authorList>
            <person name="Aranda M."/>
            <person name="Li Y."/>
            <person name="Liew Y.J."/>
            <person name="Baumgarten S."/>
            <person name="Simakov O."/>
            <person name="Wilson M."/>
            <person name="Piel J."/>
            <person name="Ashoor H."/>
            <person name="Bougouffa S."/>
            <person name="Bajic V.B."/>
            <person name="Ryu T."/>
            <person name="Ravasi T."/>
            <person name="Bayer T."/>
            <person name="Micklem G."/>
            <person name="Kim H."/>
            <person name="Bhak J."/>
            <person name="Lajeunesse T.C."/>
            <person name="Voolstra C.R."/>
        </authorList>
    </citation>
    <scope>NUCLEOTIDE SEQUENCE [LARGE SCALE GENOMIC DNA]</scope>
    <source>
        <strain evidence="3 4">CCMP2467</strain>
    </source>
</reference>
<comment type="caution">
    <text evidence="3">The sequence shown here is derived from an EMBL/GenBank/DDBJ whole genome shotgun (WGS) entry which is preliminary data.</text>
</comment>
<name>A0A1Q9E9P5_SYMMI</name>
<evidence type="ECO:0000259" key="2">
    <source>
        <dbReference type="Pfam" id="PF03372"/>
    </source>
</evidence>